<sequence length="344" mass="39818">MLYNYSGVVHIHTKYSDGSADLKGIARAAYKSGANFVLINDHDTLKGLYLEGECYMHGVLVLVGSEVTPRRNHFLCYDIETVPSRHLRPEEYVGEVYRQGGFGFLAHPDQKENPLFPGRMHWENWDLDMPFGVEIWNFFSQWMGSFKTVKGLLKSIFFPKALLKPPHPETLLRWDRLGSVRPVPAIAGVDAHGGRQFNWLPTIVSSYLHQFKTLRTHVLTREPLQGDLQKDRRMILSAIKKGRSYLVNHFAGKVKQFSFYLQHQHRCWHMGEEAQHCPGMVFKIELPEKAHVRIIKDGRLFSQSTTRFVRLPNPGPGVYRVEVYKGTFWPRPWIFSNHIYVRAS</sequence>
<dbReference type="Proteomes" id="UP000184148">
    <property type="component" value="Unassembled WGS sequence"/>
</dbReference>
<dbReference type="OrthoDB" id="9801679at2"/>
<dbReference type="STRING" id="1121429.SAMN02745133_02136"/>
<dbReference type="PANTHER" id="PTHR42924">
    <property type="entry name" value="EXONUCLEASE"/>
    <property type="match status" value="1"/>
</dbReference>
<dbReference type="GO" id="GO:0035312">
    <property type="term" value="F:5'-3' DNA exonuclease activity"/>
    <property type="evidence" value="ECO:0007669"/>
    <property type="project" value="TreeGrafter"/>
</dbReference>
<organism evidence="1 2">
    <name type="scientific">Desulforamulus putei DSM 12395</name>
    <dbReference type="NCBI Taxonomy" id="1121429"/>
    <lineage>
        <taxon>Bacteria</taxon>
        <taxon>Bacillati</taxon>
        <taxon>Bacillota</taxon>
        <taxon>Clostridia</taxon>
        <taxon>Eubacteriales</taxon>
        <taxon>Peptococcaceae</taxon>
        <taxon>Desulforamulus</taxon>
    </lineage>
</organism>
<dbReference type="InterPro" id="IPR052018">
    <property type="entry name" value="PHP_domain"/>
</dbReference>
<evidence type="ECO:0000313" key="2">
    <source>
        <dbReference type="Proteomes" id="UP000184148"/>
    </source>
</evidence>
<dbReference type="GO" id="GO:0004534">
    <property type="term" value="F:5'-3' RNA exonuclease activity"/>
    <property type="evidence" value="ECO:0007669"/>
    <property type="project" value="TreeGrafter"/>
</dbReference>
<dbReference type="RefSeq" id="WP_073239374.1">
    <property type="nucleotide sequence ID" value="NZ_FQUY01000015.1"/>
</dbReference>
<dbReference type="Gene3D" id="3.20.20.140">
    <property type="entry name" value="Metal-dependent hydrolases"/>
    <property type="match status" value="1"/>
</dbReference>
<keyword evidence="2" id="KW-1185">Reference proteome</keyword>
<dbReference type="AlphaFoldDB" id="A0A1M4ZZI4"/>
<reference evidence="2" key="1">
    <citation type="submission" date="2016-11" db="EMBL/GenBank/DDBJ databases">
        <authorList>
            <person name="Varghese N."/>
            <person name="Submissions S."/>
        </authorList>
    </citation>
    <scope>NUCLEOTIDE SEQUENCE [LARGE SCALE GENOMIC DNA]</scope>
    <source>
        <strain evidence="2">DSM 12395</strain>
    </source>
</reference>
<dbReference type="SUPFAM" id="SSF89550">
    <property type="entry name" value="PHP domain-like"/>
    <property type="match status" value="1"/>
</dbReference>
<dbReference type="PANTHER" id="PTHR42924:SF3">
    <property type="entry name" value="POLYMERASE_HISTIDINOL PHOSPHATASE N-TERMINAL DOMAIN-CONTAINING PROTEIN"/>
    <property type="match status" value="1"/>
</dbReference>
<gene>
    <name evidence="1" type="ORF">SAMN02745133_02136</name>
</gene>
<name>A0A1M4ZZI4_9FIRM</name>
<protein>
    <recommendedName>
        <fullName evidence="3">Polymerase/histidinol phosphatase N-terminal domain-containing protein</fullName>
    </recommendedName>
</protein>
<dbReference type="CDD" id="cd07432">
    <property type="entry name" value="PHP_HisPPase"/>
    <property type="match status" value="1"/>
</dbReference>
<dbReference type="EMBL" id="FQUY01000015">
    <property type="protein sequence ID" value="SHF23384.1"/>
    <property type="molecule type" value="Genomic_DNA"/>
</dbReference>
<proteinExistence type="predicted"/>
<evidence type="ECO:0008006" key="3">
    <source>
        <dbReference type="Google" id="ProtNLM"/>
    </source>
</evidence>
<evidence type="ECO:0000313" key="1">
    <source>
        <dbReference type="EMBL" id="SHF23384.1"/>
    </source>
</evidence>
<accession>A0A1M4ZZI4</accession>
<dbReference type="InterPro" id="IPR016195">
    <property type="entry name" value="Pol/histidinol_Pase-like"/>
</dbReference>